<comment type="caution">
    <text evidence="2">The sequence shown here is derived from an EMBL/GenBank/DDBJ whole genome shotgun (WGS) entry which is preliminary data.</text>
</comment>
<evidence type="ECO:0000313" key="2">
    <source>
        <dbReference type="EMBL" id="RZC34000.1"/>
    </source>
</evidence>
<dbReference type="OrthoDB" id="6781223at2759"/>
<dbReference type="Proteomes" id="UP000292052">
    <property type="component" value="Unassembled WGS sequence"/>
</dbReference>
<gene>
    <name evidence="2" type="ORF">BDFB_014740</name>
</gene>
<evidence type="ECO:0000256" key="1">
    <source>
        <dbReference type="SAM" id="MobiDB-lite"/>
    </source>
</evidence>
<dbReference type="InterPro" id="IPR036875">
    <property type="entry name" value="Znf_CCHC_sf"/>
</dbReference>
<feature type="non-terminal residue" evidence="2">
    <location>
        <position position="189"/>
    </location>
</feature>
<proteinExistence type="predicted"/>
<dbReference type="GO" id="GO:0008270">
    <property type="term" value="F:zinc ion binding"/>
    <property type="evidence" value="ECO:0007669"/>
    <property type="project" value="InterPro"/>
</dbReference>
<feature type="region of interest" description="Disordered" evidence="1">
    <location>
        <begin position="150"/>
        <end position="189"/>
    </location>
</feature>
<protein>
    <recommendedName>
        <fullName evidence="4">Nucleic-acid-binding protein from transposon X-element</fullName>
    </recommendedName>
</protein>
<dbReference type="EMBL" id="QDEB01083877">
    <property type="protein sequence ID" value="RZC34000.1"/>
    <property type="molecule type" value="Genomic_DNA"/>
</dbReference>
<sequence>ILKGLDHEPPIEEIEQELKEKNVKLQKIYQLKNTTRPLYMIVTSADETIKSIMHKAPVVNYIVAQWEAHVNRKTMIQCKNCQQWGHATTNCNANPVCLKCAKSHPTRDCPIPKNAPESELKCANCGGHHTANNIVCATYQNRLEYIENKKIERQQKNNTTQPRKFREAPAPATNPWKNPQAPQEMQRIP</sequence>
<name>A0A482VMJ4_ASBVE</name>
<accession>A0A482VMJ4</accession>
<keyword evidence="3" id="KW-1185">Reference proteome</keyword>
<reference evidence="2 3" key="1">
    <citation type="submission" date="2017-03" db="EMBL/GenBank/DDBJ databases">
        <title>Genome of the blue death feigning beetle - Asbolus verrucosus.</title>
        <authorList>
            <person name="Rider S.D."/>
        </authorList>
    </citation>
    <scope>NUCLEOTIDE SEQUENCE [LARGE SCALE GENOMIC DNA]</scope>
    <source>
        <strain evidence="2">Butters</strain>
        <tissue evidence="2">Head and leg muscle</tissue>
    </source>
</reference>
<dbReference type="STRING" id="1661398.A0A482VMJ4"/>
<evidence type="ECO:0008006" key="4">
    <source>
        <dbReference type="Google" id="ProtNLM"/>
    </source>
</evidence>
<evidence type="ECO:0000313" key="3">
    <source>
        <dbReference type="Proteomes" id="UP000292052"/>
    </source>
</evidence>
<dbReference type="GO" id="GO:0003676">
    <property type="term" value="F:nucleic acid binding"/>
    <property type="evidence" value="ECO:0007669"/>
    <property type="project" value="InterPro"/>
</dbReference>
<dbReference type="AlphaFoldDB" id="A0A482VMJ4"/>
<feature type="non-terminal residue" evidence="2">
    <location>
        <position position="1"/>
    </location>
</feature>
<dbReference type="SUPFAM" id="SSF57756">
    <property type="entry name" value="Retrovirus zinc finger-like domains"/>
    <property type="match status" value="1"/>
</dbReference>
<organism evidence="2 3">
    <name type="scientific">Asbolus verrucosus</name>
    <name type="common">Desert ironclad beetle</name>
    <dbReference type="NCBI Taxonomy" id="1661398"/>
    <lineage>
        <taxon>Eukaryota</taxon>
        <taxon>Metazoa</taxon>
        <taxon>Ecdysozoa</taxon>
        <taxon>Arthropoda</taxon>
        <taxon>Hexapoda</taxon>
        <taxon>Insecta</taxon>
        <taxon>Pterygota</taxon>
        <taxon>Neoptera</taxon>
        <taxon>Endopterygota</taxon>
        <taxon>Coleoptera</taxon>
        <taxon>Polyphaga</taxon>
        <taxon>Cucujiformia</taxon>
        <taxon>Tenebrionidae</taxon>
        <taxon>Pimeliinae</taxon>
        <taxon>Asbolus</taxon>
    </lineage>
</organism>